<reference evidence="2" key="1">
    <citation type="submission" date="2023-07" db="EMBL/GenBank/DDBJ databases">
        <title>Verminephrobacter genomes.</title>
        <authorList>
            <person name="Lund M.B."/>
        </authorList>
    </citation>
    <scope>NUCLEOTIDE SEQUENCE [LARGE SCALE GENOMIC DNA]</scope>
    <source>
        <strain evidence="2">AtM5-05</strain>
    </source>
</reference>
<sequence length="81" mass="9588">MVLVRNAVVKHKKAIGRKFNHTFDLLPDIIRRYIVILQIAIDGVMRKMLMMIGKPSLRVIRLRRNEKLTVITAYWLHVHEV</sequence>
<keyword evidence="2" id="KW-1185">Reference proteome</keyword>
<evidence type="ECO:0000313" key="1">
    <source>
        <dbReference type="EMBL" id="MCW5321026.1"/>
    </source>
</evidence>
<accession>A0ABT3KRV0</accession>
<organism evidence="1 2">
    <name type="scientific">Verminephrobacter aporrectodeae subsp. tuberculatae</name>
    <dbReference type="NCBI Taxonomy" id="1110392"/>
    <lineage>
        <taxon>Bacteria</taxon>
        <taxon>Pseudomonadati</taxon>
        <taxon>Pseudomonadota</taxon>
        <taxon>Betaproteobacteria</taxon>
        <taxon>Burkholderiales</taxon>
        <taxon>Comamonadaceae</taxon>
        <taxon>Verminephrobacter</taxon>
    </lineage>
</organism>
<dbReference type="Proteomes" id="UP001208935">
    <property type="component" value="Unassembled WGS sequence"/>
</dbReference>
<evidence type="ECO:0000313" key="2">
    <source>
        <dbReference type="Proteomes" id="UP001208935"/>
    </source>
</evidence>
<name>A0ABT3KRV0_9BURK</name>
<comment type="caution">
    <text evidence="1">The sequence shown here is derived from an EMBL/GenBank/DDBJ whole genome shotgun (WGS) entry which is preliminary data.</text>
</comment>
<dbReference type="EMBL" id="QZCW01000001">
    <property type="protein sequence ID" value="MCW5321026.1"/>
    <property type="molecule type" value="Genomic_DNA"/>
</dbReference>
<protein>
    <recommendedName>
        <fullName evidence="3">Transposase</fullName>
    </recommendedName>
</protein>
<evidence type="ECO:0008006" key="3">
    <source>
        <dbReference type="Google" id="ProtNLM"/>
    </source>
</evidence>
<proteinExistence type="predicted"/>
<gene>
    <name evidence="1" type="ORF">D5039_07570</name>
</gene>